<evidence type="ECO:0000256" key="2">
    <source>
        <dbReference type="PROSITE-ProRule" id="PRU00169"/>
    </source>
</evidence>
<geneLocation type="plasmid" evidence="4 5">
    <name>AbAZ39_p2</name>
</geneLocation>
<evidence type="ECO:0000313" key="5">
    <source>
        <dbReference type="Proteomes" id="UP000027186"/>
    </source>
</evidence>
<dbReference type="Pfam" id="PF00072">
    <property type="entry name" value="Response_reg"/>
    <property type="match status" value="1"/>
</dbReference>
<dbReference type="Proteomes" id="UP000027186">
    <property type="component" value="Plasmid AbAZ39_p2"/>
</dbReference>
<dbReference type="Gene3D" id="3.40.50.2300">
    <property type="match status" value="1"/>
</dbReference>
<reference evidence="4 5" key="1">
    <citation type="journal article" date="2014" name="Genome Announc.">
        <title>Complete Genome Sequence of the Model Rhizosphere Strain Azospirillum brasilense Az39, Successfully Applied in Agriculture.</title>
        <authorList>
            <person name="Rivera D."/>
            <person name="Revale S."/>
            <person name="Molina R."/>
            <person name="Gualpa J."/>
            <person name="Puente M."/>
            <person name="Maroniche G."/>
            <person name="Paris G."/>
            <person name="Baker D."/>
            <person name="Clavijo B."/>
            <person name="McLay K."/>
            <person name="Spaepen S."/>
            <person name="Perticari A."/>
            <person name="Vazquez M."/>
            <person name="Wisniewski-Dye F."/>
            <person name="Watkins C."/>
            <person name="Martinez-Abarca F."/>
            <person name="Vanderleyden J."/>
            <person name="Cassan F."/>
        </authorList>
    </citation>
    <scope>NUCLEOTIDE SEQUENCE [LARGE SCALE GENOMIC DNA]</scope>
    <source>
        <strain evidence="4 5">Az39</strain>
        <plasmid evidence="4">AbAZ39_p2</plasmid>
    </source>
</reference>
<dbReference type="PANTHER" id="PTHR44591:SF3">
    <property type="entry name" value="RESPONSE REGULATORY DOMAIN-CONTAINING PROTEIN"/>
    <property type="match status" value="1"/>
</dbReference>
<dbReference type="InterPro" id="IPR001789">
    <property type="entry name" value="Sig_transdc_resp-reg_receiver"/>
</dbReference>
<dbReference type="GO" id="GO:0000160">
    <property type="term" value="P:phosphorelay signal transduction system"/>
    <property type="evidence" value="ECO:0007669"/>
    <property type="project" value="InterPro"/>
</dbReference>
<dbReference type="SMART" id="SM00448">
    <property type="entry name" value="REC"/>
    <property type="match status" value="1"/>
</dbReference>
<name>A0A060DQC4_9PROT</name>
<dbReference type="PANTHER" id="PTHR44591">
    <property type="entry name" value="STRESS RESPONSE REGULATOR PROTEIN 1"/>
    <property type="match status" value="1"/>
</dbReference>
<dbReference type="EMBL" id="CP007795">
    <property type="protein sequence ID" value="AIB14895.1"/>
    <property type="molecule type" value="Genomic_DNA"/>
</dbReference>
<dbReference type="SUPFAM" id="SSF52172">
    <property type="entry name" value="CheY-like"/>
    <property type="match status" value="1"/>
</dbReference>
<sequence length="124" mass="13364">MESVPHILVAEDERLEALALADTLEGQGLRVTLTHNGLEAITALESGPASLLMTDLRMPVMDGNELIRRTRARRPALPVIVMTADSGALCHPESDRLRVLHKPFSFQAAIGAVRAMLDQVGTTG</sequence>
<keyword evidence="1 2" id="KW-0597">Phosphoprotein</keyword>
<dbReference type="InterPro" id="IPR050595">
    <property type="entry name" value="Bact_response_regulator"/>
</dbReference>
<dbReference type="PROSITE" id="PS50110">
    <property type="entry name" value="RESPONSE_REGULATORY"/>
    <property type="match status" value="1"/>
</dbReference>
<feature type="modified residue" description="4-aspartylphosphate" evidence="2">
    <location>
        <position position="55"/>
    </location>
</feature>
<accession>A0A060DQC4</accession>
<organism evidence="4 5">
    <name type="scientific">Azospirillum argentinense</name>
    <dbReference type="NCBI Taxonomy" id="2970906"/>
    <lineage>
        <taxon>Bacteria</taxon>
        <taxon>Pseudomonadati</taxon>
        <taxon>Pseudomonadota</taxon>
        <taxon>Alphaproteobacteria</taxon>
        <taxon>Rhodospirillales</taxon>
        <taxon>Azospirillaceae</taxon>
        <taxon>Azospirillum</taxon>
    </lineage>
</organism>
<gene>
    <name evidence="4" type="ORF">ABAZ39_23675</name>
</gene>
<keyword evidence="4" id="KW-0614">Plasmid</keyword>
<dbReference type="RefSeq" id="WP_040136142.1">
    <property type="nucleotide sequence ID" value="NZ_CP007795.1"/>
</dbReference>
<protein>
    <recommendedName>
        <fullName evidence="3">Response regulatory domain-containing protein</fullName>
    </recommendedName>
</protein>
<dbReference type="InterPro" id="IPR011006">
    <property type="entry name" value="CheY-like_superfamily"/>
</dbReference>
<evidence type="ECO:0000259" key="3">
    <source>
        <dbReference type="PROSITE" id="PS50110"/>
    </source>
</evidence>
<proteinExistence type="predicted"/>
<dbReference type="AlphaFoldDB" id="A0A060DQC4"/>
<feature type="domain" description="Response regulatory" evidence="3">
    <location>
        <begin position="6"/>
        <end position="117"/>
    </location>
</feature>
<evidence type="ECO:0000313" key="4">
    <source>
        <dbReference type="EMBL" id="AIB14895.1"/>
    </source>
</evidence>
<evidence type="ECO:0000256" key="1">
    <source>
        <dbReference type="ARBA" id="ARBA00022553"/>
    </source>
</evidence>
<dbReference type="KEGG" id="abq:ABAZ39_23675"/>